<dbReference type="Proteomes" id="UP000268285">
    <property type="component" value="Unassembled WGS sequence"/>
</dbReference>
<dbReference type="EMBL" id="UPHU01000001">
    <property type="protein sequence ID" value="VBA47177.1"/>
    <property type="molecule type" value="Genomic_DNA"/>
</dbReference>
<reference evidence="3 4" key="1">
    <citation type="submission" date="2018-09" db="EMBL/GenBank/DDBJ databases">
        <authorList>
            <person name="Tagini F."/>
        </authorList>
    </citation>
    <scope>NUCLEOTIDE SEQUENCE [LARGE SCALE GENOMIC DNA]</scope>
    <source>
        <strain evidence="3 4">MK142</strain>
    </source>
</reference>
<sequence length="94" mass="10181">MRVAATERFFARRGAIFVAGARFIDGLRRANGVVAGAAHTGWWRFLAFNALGGAAWVTLWVLVWPVITSGRSTRISSGTRSTCGQRRPSLSSPC</sequence>
<name>A0A498QKP2_9MYCO</name>
<feature type="transmembrane region" description="Helical" evidence="2">
    <location>
        <begin position="45"/>
        <end position="67"/>
    </location>
</feature>
<accession>A0A498QKP2</accession>
<keyword evidence="2" id="KW-1133">Transmembrane helix</keyword>
<feature type="region of interest" description="Disordered" evidence="1">
    <location>
        <begin position="74"/>
        <end position="94"/>
    </location>
</feature>
<keyword evidence="2" id="KW-0472">Membrane</keyword>
<organism evidence="3 4">
    <name type="scientific">Mycobacterium pseudokansasii</name>
    <dbReference type="NCBI Taxonomy" id="2341080"/>
    <lineage>
        <taxon>Bacteria</taxon>
        <taxon>Bacillati</taxon>
        <taxon>Actinomycetota</taxon>
        <taxon>Actinomycetes</taxon>
        <taxon>Mycobacteriales</taxon>
        <taxon>Mycobacteriaceae</taxon>
        <taxon>Mycobacterium</taxon>
    </lineage>
</organism>
<evidence type="ECO:0000313" key="4">
    <source>
        <dbReference type="Proteomes" id="UP000268285"/>
    </source>
</evidence>
<keyword evidence="2" id="KW-0812">Transmembrane</keyword>
<evidence type="ECO:0000256" key="1">
    <source>
        <dbReference type="SAM" id="MobiDB-lite"/>
    </source>
</evidence>
<dbReference type="AlphaFoldDB" id="A0A498QKP2"/>
<evidence type="ECO:0000256" key="2">
    <source>
        <dbReference type="SAM" id="Phobius"/>
    </source>
</evidence>
<protein>
    <submittedName>
        <fullName evidence="3">Uncharacterized protein</fullName>
    </submittedName>
</protein>
<proteinExistence type="predicted"/>
<keyword evidence="4" id="KW-1185">Reference proteome</keyword>
<evidence type="ECO:0000313" key="3">
    <source>
        <dbReference type="EMBL" id="VBA47177.1"/>
    </source>
</evidence>
<gene>
    <name evidence="3" type="ORF">LAUMK142_00641</name>
</gene>